<dbReference type="InterPro" id="IPR002204">
    <property type="entry name" value="3-OH-isobutyrate_DH-rel_CS"/>
</dbReference>
<feature type="region of interest" description="Disordered" evidence="1">
    <location>
        <begin position="81"/>
        <end position="115"/>
    </location>
</feature>
<sequence length="161" mass="17256">MDLGFIGLGHMGAPMARNLLKASHHLIVYNRTRSDIEALSLLWVRRETGKEEMVKVHCDEGVANHIGPEPCAGVREGVGEASVGEHAGQPLSRETVLSREPTLSKERKATWTSAQTRAPVQPGVVVDPGMYGSSLYGNRDISGSAIFLLGGGGPQREGEEL</sequence>
<dbReference type="Proteomes" id="UP000316291">
    <property type="component" value="Unassembled WGS sequence"/>
</dbReference>
<proteinExistence type="predicted"/>
<dbReference type="GO" id="GO:0050661">
    <property type="term" value="F:NADP binding"/>
    <property type="evidence" value="ECO:0007669"/>
    <property type="project" value="InterPro"/>
</dbReference>
<dbReference type="Pfam" id="PF03446">
    <property type="entry name" value="NAD_binding_2"/>
    <property type="match status" value="1"/>
</dbReference>
<accession>A0A562QB89</accession>
<protein>
    <submittedName>
        <fullName evidence="3">6-phosphogluconate dehydrogenase-like protein</fullName>
    </submittedName>
</protein>
<dbReference type="EMBL" id="VLLA01000079">
    <property type="protein sequence ID" value="TWI54008.1"/>
    <property type="molecule type" value="Genomic_DNA"/>
</dbReference>
<dbReference type="Gene3D" id="3.40.50.720">
    <property type="entry name" value="NAD(P)-binding Rossmann-like Domain"/>
    <property type="match status" value="1"/>
</dbReference>
<dbReference type="GO" id="GO:0016054">
    <property type="term" value="P:organic acid catabolic process"/>
    <property type="evidence" value="ECO:0007669"/>
    <property type="project" value="UniProtKB-ARBA"/>
</dbReference>
<evidence type="ECO:0000313" key="3">
    <source>
        <dbReference type="EMBL" id="TWI54008.1"/>
    </source>
</evidence>
<dbReference type="RefSeq" id="WP_347340207.1">
    <property type="nucleotide sequence ID" value="NZ_VLLA01000079.1"/>
</dbReference>
<reference evidence="3 4" key="1">
    <citation type="journal article" date="2015" name="Stand. Genomic Sci.">
        <title>Genomic Encyclopedia of Bacterial and Archaeal Type Strains, Phase III: the genomes of soil and plant-associated and newly described type strains.</title>
        <authorList>
            <person name="Whitman W.B."/>
            <person name="Woyke T."/>
            <person name="Klenk H.P."/>
            <person name="Zhou Y."/>
            <person name="Lilburn T.G."/>
            <person name="Beck B.J."/>
            <person name="De Vos P."/>
            <person name="Vandamme P."/>
            <person name="Eisen J.A."/>
            <person name="Garrity G."/>
            <person name="Hugenholtz P."/>
            <person name="Kyrpides N.C."/>
        </authorList>
    </citation>
    <scope>NUCLEOTIDE SEQUENCE [LARGE SCALE GENOMIC DNA]</scope>
    <source>
        <strain evidence="3 4">CGMCC 1.10948</strain>
    </source>
</reference>
<dbReference type="AlphaFoldDB" id="A0A562QB89"/>
<dbReference type="InterPro" id="IPR036291">
    <property type="entry name" value="NAD(P)-bd_dom_sf"/>
</dbReference>
<dbReference type="SUPFAM" id="SSF51735">
    <property type="entry name" value="NAD(P)-binding Rossmann-fold domains"/>
    <property type="match status" value="1"/>
</dbReference>
<name>A0A562QB89_9BRAD</name>
<organism evidence="3 4">
    <name type="scientific">Bradyrhizobium huanghuaihaiense</name>
    <dbReference type="NCBI Taxonomy" id="990078"/>
    <lineage>
        <taxon>Bacteria</taxon>
        <taxon>Pseudomonadati</taxon>
        <taxon>Pseudomonadota</taxon>
        <taxon>Alphaproteobacteria</taxon>
        <taxon>Hyphomicrobiales</taxon>
        <taxon>Nitrobacteraceae</taxon>
        <taxon>Bradyrhizobium</taxon>
    </lineage>
</organism>
<dbReference type="PROSITE" id="PS00895">
    <property type="entry name" value="3_HYDROXYISOBUT_DH"/>
    <property type="match status" value="1"/>
</dbReference>
<gene>
    <name evidence="3" type="ORF">IQ16_08715</name>
</gene>
<dbReference type="GO" id="GO:0016491">
    <property type="term" value="F:oxidoreductase activity"/>
    <property type="evidence" value="ECO:0007669"/>
    <property type="project" value="InterPro"/>
</dbReference>
<evidence type="ECO:0000313" key="4">
    <source>
        <dbReference type="Proteomes" id="UP000316291"/>
    </source>
</evidence>
<feature type="domain" description="6-phosphogluconate dehydrogenase NADP-binding" evidence="2">
    <location>
        <begin position="3"/>
        <end position="39"/>
    </location>
</feature>
<keyword evidence="4" id="KW-1185">Reference proteome</keyword>
<evidence type="ECO:0000259" key="2">
    <source>
        <dbReference type="Pfam" id="PF03446"/>
    </source>
</evidence>
<dbReference type="InterPro" id="IPR006115">
    <property type="entry name" value="6PGDH_NADP-bd"/>
</dbReference>
<comment type="caution">
    <text evidence="3">The sequence shown here is derived from an EMBL/GenBank/DDBJ whole genome shotgun (WGS) entry which is preliminary data.</text>
</comment>
<evidence type="ECO:0000256" key="1">
    <source>
        <dbReference type="SAM" id="MobiDB-lite"/>
    </source>
</evidence>